<feature type="binding site" evidence="14">
    <location>
        <begin position="26"/>
        <end position="33"/>
    </location>
    <ligand>
        <name>ATP</name>
        <dbReference type="ChEBI" id="CHEBI:30616"/>
    </ligand>
</feature>
<feature type="domain" description="UvrD-like helicase ATP-binding" evidence="15">
    <location>
        <begin position="5"/>
        <end position="439"/>
    </location>
</feature>
<keyword evidence="1" id="KW-0540">Nuclease</keyword>
<dbReference type="Pfam" id="PF13361">
    <property type="entry name" value="UvrD_C"/>
    <property type="match status" value="1"/>
</dbReference>
<dbReference type="AlphaFoldDB" id="A0A1E5L3M4"/>
<comment type="catalytic activity">
    <reaction evidence="11">
        <text>Couples ATP hydrolysis with the unwinding of duplex DNA by translocating in the 3'-5' direction.</text>
        <dbReference type="EC" id="5.6.2.4"/>
    </reaction>
</comment>
<dbReference type="InterPro" id="IPR038726">
    <property type="entry name" value="PDDEXK_AddAB-type"/>
</dbReference>
<dbReference type="PROSITE" id="PS51217">
    <property type="entry name" value="UVRD_HELICASE_CTER"/>
    <property type="match status" value="1"/>
</dbReference>
<evidence type="ECO:0000313" key="18">
    <source>
        <dbReference type="Proteomes" id="UP000095255"/>
    </source>
</evidence>
<protein>
    <recommendedName>
        <fullName evidence="12">DNA 3'-5' helicase</fullName>
        <ecNumber evidence="12">5.6.2.4</ecNumber>
    </recommendedName>
</protein>
<evidence type="ECO:0000256" key="3">
    <source>
        <dbReference type="ARBA" id="ARBA00022763"/>
    </source>
</evidence>
<evidence type="ECO:0000256" key="2">
    <source>
        <dbReference type="ARBA" id="ARBA00022741"/>
    </source>
</evidence>
<evidence type="ECO:0000259" key="16">
    <source>
        <dbReference type="PROSITE" id="PS51217"/>
    </source>
</evidence>
<feature type="domain" description="UvrD-like helicase C-terminal" evidence="16">
    <location>
        <begin position="466"/>
        <end position="726"/>
    </location>
</feature>
<dbReference type="Pfam" id="PF00580">
    <property type="entry name" value="UvrD-helicase"/>
    <property type="match status" value="1"/>
</dbReference>
<evidence type="ECO:0000256" key="9">
    <source>
        <dbReference type="ARBA" id="ARBA00023204"/>
    </source>
</evidence>
<evidence type="ECO:0000256" key="4">
    <source>
        <dbReference type="ARBA" id="ARBA00022801"/>
    </source>
</evidence>
<comment type="catalytic activity">
    <reaction evidence="13">
        <text>ATP + H2O = ADP + phosphate + H(+)</text>
        <dbReference type="Rhea" id="RHEA:13065"/>
        <dbReference type="ChEBI" id="CHEBI:15377"/>
        <dbReference type="ChEBI" id="CHEBI:15378"/>
        <dbReference type="ChEBI" id="CHEBI:30616"/>
        <dbReference type="ChEBI" id="CHEBI:43474"/>
        <dbReference type="ChEBI" id="CHEBI:456216"/>
        <dbReference type="EC" id="5.6.2.4"/>
    </reaction>
</comment>
<dbReference type="InterPro" id="IPR000212">
    <property type="entry name" value="DNA_helicase_UvrD/REP"/>
</dbReference>
<dbReference type="PANTHER" id="PTHR11070:SF23">
    <property type="entry name" value="RECBCD ENZYME SUBUNIT RECB"/>
    <property type="match status" value="1"/>
</dbReference>
<dbReference type="Pfam" id="PF12705">
    <property type="entry name" value="PDDEXK_1"/>
    <property type="match status" value="1"/>
</dbReference>
<dbReference type="InterPro" id="IPR011604">
    <property type="entry name" value="PDDEXK-like_dom_sf"/>
</dbReference>
<dbReference type="SUPFAM" id="SSF52980">
    <property type="entry name" value="Restriction endonuclease-like"/>
    <property type="match status" value="1"/>
</dbReference>
<dbReference type="InterPro" id="IPR011335">
    <property type="entry name" value="Restrct_endonuc-II-like"/>
</dbReference>
<evidence type="ECO:0000256" key="6">
    <source>
        <dbReference type="ARBA" id="ARBA00022839"/>
    </source>
</evidence>
<keyword evidence="7 14" id="KW-0067">ATP-binding</keyword>
<dbReference type="OrthoDB" id="9810135at2"/>
<dbReference type="EC" id="5.6.2.4" evidence="12"/>
<keyword evidence="3" id="KW-0227">DNA damage</keyword>
<dbReference type="Proteomes" id="UP000095255">
    <property type="component" value="Unassembled WGS sequence"/>
</dbReference>
<dbReference type="GO" id="GO:0003677">
    <property type="term" value="F:DNA binding"/>
    <property type="evidence" value="ECO:0007669"/>
    <property type="project" value="UniProtKB-KW"/>
</dbReference>
<keyword evidence="18" id="KW-1185">Reference proteome</keyword>
<dbReference type="GO" id="GO:0043138">
    <property type="term" value="F:3'-5' DNA helicase activity"/>
    <property type="evidence" value="ECO:0007669"/>
    <property type="project" value="UniProtKB-EC"/>
</dbReference>
<keyword evidence="6" id="KW-0269">Exonuclease</keyword>
<dbReference type="EMBL" id="MJAT01000036">
    <property type="protein sequence ID" value="OEH84681.1"/>
    <property type="molecule type" value="Genomic_DNA"/>
</dbReference>
<dbReference type="InterPro" id="IPR014016">
    <property type="entry name" value="UvrD-like_ATP-bd"/>
</dbReference>
<keyword evidence="9" id="KW-0234">DNA repair</keyword>
<evidence type="ECO:0000256" key="5">
    <source>
        <dbReference type="ARBA" id="ARBA00022806"/>
    </source>
</evidence>
<proteinExistence type="predicted"/>
<evidence type="ECO:0000313" key="17">
    <source>
        <dbReference type="EMBL" id="OEH84681.1"/>
    </source>
</evidence>
<dbReference type="InterPro" id="IPR014017">
    <property type="entry name" value="DNA_helicase_UvrD-like_C"/>
</dbReference>
<keyword evidence="4 14" id="KW-0378">Hydrolase</keyword>
<dbReference type="RefSeq" id="WP_069702780.1">
    <property type="nucleotide sequence ID" value="NZ_MJAT01000036.1"/>
</dbReference>
<evidence type="ECO:0000259" key="15">
    <source>
        <dbReference type="PROSITE" id="PS51198"/>
    </source>
</evidence>
<gene>
    <name evidence="17" type="ORF">BHU72_07530</name>
</gene>
<evidence type="ECO:0000256" key="7">
    <source>
        <dbReference type="ARBA" id="ARBA00022840"/>
    </source>
</evidence>
<dbReference type="PROSITE" id="PS51198">
    <property type="entry name" value="UVRD_HELICASE_ATP_BIND"/>
    <property type="match status" value="1"/>
</dbReference>
<accession>A0A1E5L3M4</accession>
<dbReference type="GO" id="GO:0005829">
    <property type="term" value="C:cytosol"/>
    <property type="evidence" value="ECO:0007669"/>
    <property type="project" value="TreeGrafter"/>
</dbReference>
<comment type="caution">
    <text evidence="17">The sequence shown here is derived from an EMBL/GenBank/DDBJ whole genome shotgun (WGS) entry which is preliminary data.</text>
</comment>
<dbReference type="STRING" id="1390249.BHU72_07530"/>
<evidence type="ECO:0000256" key="14">
    <source>
        <dbReference type="PROSITE-ProRule" id="PRU00560"/>
    </source>
</evidence>
<dbReference type="Gene3D" id="1.10.486.10">
    <property type="entry name" value="PCRA, domain 4"/>
    <property type="match status" value="1"/>
</dbReference>
<dbReference type="Gene3D" id="3.40.50.300">
    <property type="entry name" value="P-loop containing nucleotide triphosphate hydrolases"/>
    <property type="match status" value="3"/>
</dbReference>
<evidence type="ECO:0000256" key="1">
    <source>
        <dbReference type="ARBA" id="ARBA00022722"/>
    </source>
</evidence>
<dbReference type="GO" id="GO:0004527">
    <property type="term" value="F:exonuclease activity"/>
    <property type="evidence" value="ECO:0007669"/>
    <property type="project" value="UniProtKB-KW"/>
</dbReference>
<keyword evidence="10" id="KW-0413">Isomerase</keyword>
<dbReference type="InterPro" id="IPR027417">
    <property type="entry name" value="P-loop_NTPase"/>
</dbReference>
<dbReference type="GO" id="GO:0009338">
    <property type="term" value="C:exodeoxyribonuclease V complex"/>
    <property type="evidence" value="ECO:0007669"/>
    <property type="project" value="TreeGrafter"/>
</dbReference>
<dbReference type="SUPFAM" id="SSF52540">
    <property type="entry name" value="P-loop containing nucleoside triphosphate hydrolases"/>
    <property type="match status" value="1"/>
</dbReference>
<dbReference type="PANTHER" id="PTHR11070">
    <property type="entry name" value="UVRD / RECB / PCRA DNA HELICASE FAMILY MEMBER"/>
    <property type="match status" value="1"/>
</dbReference>
<evidence type="ECO:0000256" key="11">
    <source>
        <dbReference type="ARBA" id="ARBA00034617"/>
    </source>
</evidence>
<evidence type="ECO:0000256" key="8">
    <source>
        <dbReference type="ARBA" id="ARBA00023125"/>
    </source>
</evidence>
<dbReference type="GO" id="GO:0005524">
    <property type="term" value="F:ATP binding"/>
    <property type="evidence" value="ECO:0007669"/>
    <property type="project" value="UniProtKB-UniRule"/>
</dbReference>
<keyword evidence="5 14" id="KW-0347">Helicase</keyword>
<keyword evidence="2 14" id="KW-0547">Nucleotide-binding</keyword>
<dbReference type="Gene3D" id="3.90.320.10">
    <property type="match status" value="1"/>
</dbReference>
<keyword evidence="8" id="KW-0238">DNA-binding</keyword>
<evidence type="ECO:0000256" key="13">
    <source>
        <dbReference type="ARBA" id="ARBA00048988"/>
    </source>
</evidence>
<evidence type="ECO:0000256" key="12">
    <source>
        <dbReference type="ARBA" id="ARBA00034808"/>
    </source>
</evidence>
<reference evidence="17 18" key="1">
    <citation type="submission" date="2016-09" db="EMBL/GenBank/DDBJ databases">
        <title>Desulfuribacillus arsenicus sp. nov., an obligately anaerobic, dissimilatory arsenic- and antimonate-reducing bacterium isolated from anoxic sediments.</title>
        <authorList>
            <person name="Abin C.A."/>
            <person name="Hollibaugh J.T."/>
        </authorList>
    </citation>
    <scope>NUCLEOTIDE SEQUENCE [LARGE SCALE GENOMIC DNA]</scope>
    <source>
        <strain evidence="17 18">MLFW-2</strain>
    </source>
</reference>
<sequence length="1060" mass="122711">MGKTIVDKAARERIEKEVNTNFLVEAGAGSGKTTSLVQRMVYLIQSGTSTIDEIVAITYTRKAADDLKIRFQETLEKAWAKATNGQERLLLGNALQNMERCFIGTVHSFCARILRERPIEAGLDLNFKELEEEDDQEVLNEAWLTFIHHVQIEKLELLQEIREIGISDTGLFECLQTIKDYPEIRWVTKVVPKPALEGAFKALMQVVQEAKRFIPDTEPDKGYDSLQKSIISAVIKFRHMKQGNDAEIVDIFTIFDKELKPTYVRWNPASKEDVNYYYETISSLMEGTVRPLLQCWKEYCHPKLISFLFEALKEYNRIKKERSLLNFQDLLMYTTKVLRENAEVREYFQNKYKRLLVDEFQDTDPIQAEFMFYLTSENINEKIWTKCKPKPGSLFVVGDPKQAIYRFRRADIDTYNRVKDLIKSHGGDVLQLTMNFRTIDTVTTKLNEVFERLLPEQESAYQAAYRPLHSYHEDVGQLLSGIYQINVSSACTKKEDILHEDAVNIAWCIANYIKQGYQAKDFLVLTRYNEGITTYAQRIEEYRIPVSISGDITIGEMKEFKDLSILLRVFANPLDEVGILAALRGIFFGISDNELYQWKRAGGAFSLYAEHPELLDEKPEEKVKFALTKLCSYQKWVNRMLPSSAMEKIIEDVGFYPLLVNNQLGKRAYKGLMQILEALRAHEGANTTYKQGYELLDKLICEKTVVANIEGEENAVRIMNVHKAKGLEAPIVFLAHPAKMVSPEMGLNRHIRRQGDESEGYIAFFIREQFKNKELAIPPDWEQVKQEELRYLTQEEIRIVYVAATRAEKALIISSCAKDNKNPWASLLQVSEDNAITVPDDIEMECQQGQVVLIYEEYERNVNAINHWLEIGKMKTYDSWTPTENKEIFDPAIVLREAGGGKDWGIIIHQVLEKVVKGIDCTHYIKNIVRKYNLPAEREAEIWNYVQTFKETDVWQELQSAEEIHTEVPFAIKVTPGHPMYEQIQKSDTAGYPITIKGVIDLVYKYNGIWNIVDYKTDRLVNKEDYQLLTDYYQQQLDIYKQAWSQLSGKEQIQKRLLFI</sequence>
<organism evidence="17 18">
    <name type="scientific">Desulfuribacillus stibiiarsenatis</name>
    <dbReference type="NCBI Taxonomy" id="1390249"/>
    <lineage>
        <taxon>Bacteria</taxon>
        <taxon>Bacillati</taxon>
        <taxon>Bacillota</taxon>
        <taxon>Desulfuribacillia</taxon>
        <taxon>Desulfuribacillales</taxon>
        <taxon>Desulfuribacillaceae</taxon>
        <taxon>Desulfuribacillus</taxon>
    </lineage>
</organism>
<name>A0A1E5L3M4_9FIRM</name>
<evidence type="ECO:0000256" key="10">
    <source>
        <dbReference type="ARBA" id="ARBA00023235"/>
    </source>
</evidence>
<dbReference type="GO" id="GO:0000725">
    <property type="term" value="P:recombinational repair"/>
    <property type="evidence" value="ECO:0007669"/>
    <property type="project" value="TreeGrafter"/>
</dbReference>